<organism evidence="3 4">
    <name type="scientific">Amycolatopsis sacchari</name>
    <dbReference type="NCBI Taxonomy" id="115433"/>
    <lineage>
        <taxon>Bacteria</taxon>
        <taxon>Bacillati</taxon>
        <taxon>Actinomycetota</taxon>
        <taxon>Actinomycetes</taxon>
        <taxon>Pseudonocardiales</taxon>
        <taxon>Pseudonocardiaceae</taxon>
        <taxon>Amycolatopsis</taxon>
    </lineage>
</organism>
<keyword evidence="4" id="KW-1185">Reference proteome</keyword>
<feature type="signal peptide" evidence="2">
    <location>
        <begin position="1"/>
        <end position="24"/>
    </location>
</feature>
<feature type="region of interest" description="Disordered" evidence="1">
    <location>
        <begin position="272"/>
        <end position="294"/>
    </location>
</feature>
<proteinExistence type="predicted"/>
<accession>A0A1I3Y9Z2</accession>
<evidence type="ECO:0000256" key="1">
    <source>
        <dbReference type="SAM" id="MobiDB-lite"/>
    </source>
</evidence>
<keyword evidence="2" id="KW-0732">Signal</keyword>
<evidence type="ECO:0000256" key="2">
    <source>
        <dbReference type="SAM" id="SignalP"/>
    </source>
</evidence>
<gene>
    <name evidence="3" type="ORF">SAMN05421835_11769</name>
</gene>
<dbReference type="SUPFAM" id="SSF89392">
    <property type="entry name" value="Prokaryotic lipoproteins and lipoprotein localization factors"/>
    <property type="match status" value="1"/>
</dbReference>
<dbReference type="OrthoDB" id="3427828at2"/>
<name>A0A1I3Y9Z2_9PSEU</name>
<evidence type="ECO:0000313" key="4">
    <source>
        <dbReference type="Proteomes" id="UP000199025"/>
    </source>
</evidence>
<sequence>MRTALGAASGAALVAAGLALSACSADGSTAAPAAQQENSPDRVVAAAYEKTTDARTAKTKIDTQVSANGQSMPISASGVIDFAGRAAQLTTTLPGGAGTSETRFVNGTVYQQLPGQLGAQLSGGKPWISIDAEKLAQQQYGASLDDLGTNLTDPADTLGYLRGASDQVREIGPDTVDGTPTKHYDVTLNLDKAAAGQSPQVQQGTQRLEQQLGTHTLPAQVWLDDQGRLRKLTTEEKITPTTSASASPGAAQTGPVTISITETFSDFGTPVSVTAPPADQTADVTDRLTQQGGR</sequence>
<reference evidence="3 4" key="1">
    <citation type="submission" date="2016-10" db="EMBL/GenBank/DDBJ databases">
        <authorList>
            <person name="de Groot N.N."/>
        </authorList>
    </citation>
    <scope>NUCLEOTIDE SEQUENCE [LARGE SCALE GENOMIC DNA]</scope>
    <source>
        <strain evidence="3 4">DSM 44468</strain>
    </source>
</reference>
<feature type="chain" id="PRO_5038751584" description="Lipoprotein LprG" evidence="2">
    <location>
        <begin position="25"/>
        <end position="294"/>
    </location>
</feature>
<protein>
    <recommendedName>
        <fullName evidence="5">Lipoprotein LprG</fullName>
    </recommendedName>
</protein>
<dbReference type="RefSeq" id="WP_091512194.1">
    <property type="nucleotide sequence ID" value="NZ_CBDQZW010000036.1"/>
</dbReference>
<dbReference type="InterPro" id="IPR029046">
    <property type="entry name" value="LolA/LolB/LppX"/>
</dbReference>
<dbReference type="Proteomes" id="UP000199025">
    <property type="component" value="Unassembled WGS sequence"/>
</dbReference>
<dbReference type="EMBL" id="FORP01000017">
    <property type="protein sequence ID" value="SFK28684.1"/>
    <property type="molecule type" value="Genomic_DNA"/>
</dbReference>
<dbReference type="AlphaFoldDB" id="A0A1I3Y9Z2"/>
<evidence type="ECO:0000313" key="3">
    <source>
        <dbReference type="EMBL" id="SFK28684.1"/>
    </source>
</evidence>
<dbReference type="Gene3D" id="2.50.20.20">
    <property type="match status" value="1"/>
</dbReference>
<evidence type="ECO:0008006" key="5">
    <source>
        <dbReference type="Google" id="ProtNLM"/>
    </source>
</evidence>
<dbReference type="PROSITE" id="PS51257">
    <property type="entry name" value="PROKAR_LIPOPROTEIN"/>
    <property type="match status" value="1"/>
</dbReference>
<dbReference type="STRING" id="115433.SAMN05421835_11769"/>